<dbReference type="RefSeq" id="WP_380693871.1">
    <property type="nucleotide sequence ID" value="NZ_JBHRYR010000002.1"/>
</dbReference>
<comment type="function">
    <text evidence="5">Part of the ABC transporter complex HmuTUV involved in hemin import. Responsible for energy coupling to the transport system.</text>
</comment>
<keyword evidence="3 7" id="KW-0067">ATP-binding</keyword>
<dbReference type="InterPro" id="IPR017871">
    <property type="entry name" value="ABC_transporter-like_CS"/>
</dbReference>
<organism evidence="7 8">
    <name type="scientific">Saccharospirillum mangrovi</name>
    <dbReference type="NCBI Taxonomy" id="2161747"/>
    <lineage>
        <taxon>Bacteria</taxon>
        <taxon>Pseudomonadati</taxon>
        <taxon>Pseudomonadota</taxon>
        <taxon>Gammaproteobacteria</taxon>
        <taxon>Oceanospirillales</taxon>
        <taxon>Saccharospirillaceae</taxon>
        <taxon>Saccharospirillum</taxon>
    </lineage>
</organism>
<evidence type="ECO:0000256" key="3">
    <source>
        <dbReference type="ARBA" id="ARBA00022840"/>
    </source>
</evidence>
<dbReference type="SUPFAM" id="SSF52540">
    <property type="entry name" value="P-loop containing nucleoside triphosphate hydrolases"/>
    <property type="match status" value="1"/>
</dbReference>
<protein>
    <submittedName>
        <fullName evidence="7">Heme ABC transporter ATP-binding protein</fullName>
    </submittedName>
</protein>
<name>A0ABV7ZV77_9GAMM</name>
<dbReference type="Gene3D" id="3.40.50.300">
    <property type="entry name" value="P-loop containing nucleotide triphosphate hydrolases"/>
    <property type="match status" value="1"/>
</dbReference>
<dbReference type="InterPro" id="IPR003439">
    <property type="entry name" value="ABC_transporter-like_ATP-bd"/>
</dbReference>
<evidence type="ECO:0000256" key="4">
    <source>
        <dbReference type="ARBA" id="ARBA00022967"/>
    </source>
</evidence>
<feature type="domain" description="ABC transporter" evidence="6">
    <location>
        <begin position="6"/>
        <end position="244"/>
    </location>
</feature>
<accession>A0ABV7ZV77</accession>
<dbReference type="PANTHER" id="PTHR42794">
    <property type="entry name" value="HEMIN IMPORT ATP-BINDING PROTEIN HMUV"/>
    <property type="match status" value="1"/>
</dbReference>
<reference evidence="8" key="1">
    <citation type="journal article" date="2019" name="Int. J. Syst. Evol. Microbiol.">
        <title>The Global Catalogue of Microorganisms (GCM) 10K type strain sequencing project: providing services to taxonomists for standard genome sequencing and annotation.</title>
        <authorList>
            <consortium name="The Broad Institute Genomics Platform"/>
            <consortium name="The Broad Institute Genome Sequencing Center for Infectious Disease"/>
            <person name="Wu L."/>
            <person name="Ma J."/>
        </authorList>
    </citation>
    <scope>NUCLEOTIDE SEQUENCE [LARGE SCALE GENOMIC DNA]</scope>
    <source>
        <strain evidence="8">IBRC 10765</strain>
    </source>
</reference>
<gene>
    <name evidence="7" type="ORF">ACFOOG_04600</name>
</gene>
<evidence type="ECO:0000256" key="5">
    <source>
        <dbReference type="ARBA" id="ARBA00037066"/>
    </source>
</evidence>
<dbReference type="NCBIfam" id="NF010068">
    <property type="entry name" value="PRK13548.1"/>
    <property type="match status" value="1"/>
</dbReference>
<proteinExistence type="predicted"/>
<dbReference type="CDD" id="cd03214">
    <property type="entry name" value="ABC_Iron-Siderophores_B12_Hemin"/>
    <property type="match status" value="1"/>
</dbReference>
<dbReference type="Proteomes" id="UP001595617">
    <property type="component" value="Unassembled WGS sequence"/>
</dbReference>
<dbReference type="Pfam" id="PF00005">
    <property type="entry name" value="ABC_tran"/>
    <property type="match status" value="1"/>
</dbReference>
<comment type="caution">
    <text evidence="7">The sequence shown here is derived from an EMBL/GenBank/DDBJ whole genome shotgun (WGS) entry which is preliminary data.</text>
</comment>
<dbReference type="PROSITE" id="PS00211">
    <property type="entry name" value="ABC_TRANSPORTER_1"/>
    <property type="match status" value="1"/>
</dbReference>
<dbReference type="PANTHER" id="PTHR42794:SF1">
    <property type="entry name" value="HEMIN IMPORT ATP-BINDING PROTEIN HMUV"/>
    <property type="match status" value="1"/>
</dbReference>
<keyword evidence="4" id="KW-1278">Translocase</keyword>
<evidence type="ECO:0000259" key="6">
    <source>
        <dbReference type="PROSITE" id="PS50893"/>
    </source>
</evidence>
<keyword evidence="1" id="KW-0813">Transport</keyword>
<evidence type="ECO:0000256" key="2">
    <source>
        <dbReference type="ARBA" id="ARBA00022741"/>
    </source>
</evidence>
<sequence>MASEHLTLVQLRLERAGRPILDGIDLCARAGEAVALVGMNGAGKSSLLRCITGEWPLAAGHVLVAGQPLAHYKPDDRACWLGVLPQSASLTFPFQVHEVIALGRYPHRTGNQRDQAIIAAAADACDVTHLLPKAYTACSGGEQQRVQLARVLAQIWEPIADRPRILLLDEPVSGLDLAHQHAVFRQMAPLQAQGVSVLFVVHDLNLAARYADRIAVLEQGKLVCTGTPHEVLTEERIARHFQLDVDIVPHPTLGCPTIISR</sequence>
<dbReference type="PROSITE" id="PS50893">
    <property type="entry name" value="ABC_TRANSPORTER_2"/>
    <property type="match status" value="1"/>
</dbReference>
<dbReference type="EMBL" id="JBHRYR010000002">
    <property type="protein sequence ID" value="MFC3852110.1"/>
    <property type="molecule type" value="Genomic_DNA"/>
</dbReference>
<keyword evidence="8" id="KW-1185">Reference proteome</keyword>
<evidence type="ECO:0000313" key="8">
    <source>
        <dbReference type="Proteomes" id="UP001595617"/>
    </source>
</evidence>
<evidence type="ECO:0000256" key="1">
    <source>
        <dbReference type="ARBA" id="ARBA00022448"/>
    </source>
</evidence>
<keyword evidence="2" id="KW-0547">Nucleotide-binding</keyword>
<dbReference type="GO" id="GO:0005524">
    <property type="term" value="F:ATP binding"/>
    <property type="evidence" value="ECO:0007669"/>
    <property type="project" value="UniProtKB-KW"/>
</dbReference>
<dbReference type="InterPro" id="IPR027417">
    <property type="entry name" value="P-loop_NTPase"/>
</dbReference>
<dbReference type="InterPro" id="IPR003593">
    <property type="entry name" value="AAA+_ATPase"/>
</dbReference>
<evidence type="ECO:0000313" key="7">
    <source>
        <dbReference type="EMBL" id="MFC3852110.1"/>
    </source>
</evidence>
<dbReference type="SMART" id="SM00382">
    <property type="entry name" value="AAA"/>
    <property type="match status" value="1"/>
</dbReference>